<accession>A0A7W7I7N6</accession>
<dbReference type="SUPFAM" id="SSF56349">
    <property type="entry name" value="DNA breaking-rejoining enzymes"/>
    <property type="match status" value="1"/>
</dbReference>
<keyword evidence="9" id="KW-1185">Reference proteome</keyword>
<name>A0A7W7I7N6_9ACTN</name>
<evidence type="ECO:0000313" key="9">
    <source>
        <dbReference type="Proteomes" id="UP001501427"/>
    </source>
</evidence>
<dbReference type="PANTHER" id="PTHR30349">
    <property type="entry name" value="PHAGE INTEGRASE-RELATED"/>
    <property type="match status" value="1"/>
</dbReference>
<proteinExistence type="predicted"/>
<sequence>MKGAVFKRCRCSHPETGKRYDTNCPDIKKKGHGTWWFRYEAPPSADGKRRRPRVGPFPTKEDAQKELVKELAKIGADGHASDHRMTVAQWLDRWIAGKVDLKASTLSSYREAVELYHKPGLGHLRLVDLRAHHVSELYAAMLQINQPLPEGQKPSEMLRRLVDARADSARKIKEGEARRMKQTKPLSPARIKRVHAVLSSAMGSAVKKKYLTHNPAEHVELPRLPRRKPLVWTSARVARWEENGKSPAPVMVWTPAQTGAFLDFIHETERLYALFHLVAFRGLRRAEVAGLPWSDVDLDEGVLAIRETRSDDDLDPDDTKSDAGDRTVTLDAITADHLRAWRTRQKSERLAAGPAWVNSGLVFTRPDGSPLRPEWISQRFELLITQYAATRRRHKVQKWGIPQIAKRHRVGEAKVRAALAGGPLPPIRFHDLRHGAATLSLAAGVEMKVVSETLGHARSSFTADVYASVVPQVFKAAAEAAAAVVPRRVGPPSAPQHETSGSLDPN</sequence>
<evidence type="ECO:0000256" key="2">
    <source>
        <dbReference type="ARBA" id="ARBA00023172"/>
    </source>
</evidence>
<reference evidence="6" key="1">
    <citation type="journal article" date="2014" name="Int. J. Syst. Evol. Microbiol.">
        <title>Complete genome of a new Firmicutes species belonging to the dominant human colonic microbiota ('Ruminococcus bicirculans') reveals two chromosomes and a selective capacity to utilize plant glucans.</title>
        <authorList>
            <consortium name="NISC Comparative Sequencing Program"/>
            <person name="Wegmann U."/>
            <person name="Louis P."/>
            <person name="Goesmann A."/>
            <person name="Henrissat B."/>
            <person name="Duncan S.H."/>
            <person name="Flint H.J."/>
        </authorList>
    </citation>
    <scope>NUCLEOTIDE SEQUENCE</scope>
    <source>
        <strain evidence="6">JCM 10667</strain>
    </source>
</reference>
<feature type="domain" description="Core-binding (CB)" evidence="5">
    <location>
        <begin position="85"/>
        <end position="206"/>
    </location>
</feature>
<dbReference type="Gene3D" id="1.10.150.130">
    <property type="match status" value="1"/>
</dbReference>
<dbReference type="InterPro" id="IPR002104">
    <property type="entry name" value="Integrase_catalytic"/>
</dbReference>
<organism evidence="7 8">
    <name type="scientific">Actinomadura livida</name>
    <dbReference type="NCBI Taxonomy" id="79909"/>
    <lineage>
        <taxon>Bacteria</taxon>
        <taxon>Bacillati</taxon>
        <taxon>Actinomycetota</taxon>
        <taxon>Actinomycetes</taxon>
        <taxon>Streptosporangiales</taxon>
        <taxon>Thermomonosporaceae</taxon>
        <taxon>Actinomadura</taxon>
    </lineage>
</organism>
<dbReference type="GO" id="GO:0003677">
    <property type="term" value="F:DNA binding"/>
    <property type="evidence" value="ECO:0007669"/>
    <property type="project" value="UniProtKB-UniRule"/>
</dbReference>
<dbReference type="AlphaFoldDB" id="A0A7W7I7N6"/>
<dbReference type="RefSeq" id="WP_246487513.1">
    <property type="nucleotide sequence ID" value="NZ_BAAAHD010000001.1"/>
</dbReference>
<gene>
    <name evidence="7" type="ORF">F4557_000361</name>
    <name evidence="6" type="ORF">GCM10009546_03420</name>
</gene>
<evidence type="ECO:0000259" key="5">
    <source>
        <dbReference type="PROSITE" id="PS51900"/>
    </source>
</evidence>
<evidence type="ECO:0000256" key="3">
    <source>
        <dbReference type="PROSITE-ProRule" id="PRU01248"/>
    </source>
</evidence>
<dbReference type="EMBL" id="BAAAHD010000001">
    <property type="protein sequence ID" value="GAA0544666.1"/>
    <property type="molecule type" value="Genomic_DNA"/>
</dbReference>
<dbReference type="CDD" id="cd01189">
    <property type="entry name" value="INT_ICEBs1_C_like"/>
    <property type="match status" value="1"/>
</dbReference>
<dbReference type="PANTHER" id="PTHR30349:SF91">
    <property type="entry name" value="INTA PROTEIN"/>
    <property type="match status" value="1"/>
</dbReference>
<keyword evidence="1 3" id="KW-0238">DNA-binding</keyword>
<dbReference type="InterPro" id="IPR044068">
    <property type="entry name" value="CB"/>
</dbReference>
<dbReference type="GO" id="GO:0015074">
    <property type="term" value="P:DNA integration"/>
    <property type="evidence" value="ECO:0007669"/>
    <property type="project" value="InterPro"/>
</dbReference>
<dbReference type="Pfam" id="PF00589">
    <property type="entry name" value="Phage_integrase"/>
    <property type="match status" value="1"/>
</dbReference>
<protein>
    <submittedName>
        <fullName evidence="6 7">Integrase</fullName>
    </submittedName>
</protein>
<dbReference type="InterPro" id="IPR011010">
    <property type="entry name" value="DNA_brk_join_enz"/>
</dbReference>
<dbReference type="InterPro" id="IPR010998">
    <property type="entry name" value="Integrase_recombinase_N"/>
</dbReference>
<evidence type="ECO:0000256" key="1">
    <source>
        <dbReference type="ARBA" id="ARBA00023125"/>
    </source>
</evidence>
<keyword evidence="2" id="KW-0233">DNA recombination</keyword>
<dbReference type="Proteomes" id="UP000549343">
    <property type="component" value="Unassembled WGS sequence"/>
</dbReference>
<evidence type="ECO:0000313" key="7">
    <source>
        <dbReference type="EMBL" id="MBB4771943.1"/>
    </source>
</evidence>
<evidence type="ECO:0000313" key="6">
    <source>
        <dbReference type="EMBL" id="GAA0544666.1"/>
    </source>
</evidence>
<dbReference type="Gene3D" id="1.10.443.10">
    <property type="entry name" value="Intergrase catalytic core"/>
    <property type="match status" value="1"/>
</dbReference>
<evidence type="ECO:0000259" key="4">
    <source>
        <dbReference type="PROSITE" id="PS51898"/>
    </source>
</evidence>
<comment type="caution">
    <text evidence="7">The sequence shown here is derived from an EMBL/GenBank/DDBJ whole genome shotgun (WGS) entry which is preliminary data.</text>
</comment>
<dbReference type="PROSITE" id="PS51898">
    <property type="entry name" value="TYR_RECOMBINASE"/>
    <property type="match status" value="1"/>
</dbReference>
<dbReference type="PROSITE" id="PS51900">
    <property type="entry name" value="CB"/>
    <property type="match status" value="1"/>
</dbReference>
<reference evidence="9" key="2">
    <citation type="journal article" date="2019" name="Int. J. Syst. Evol. Microbiol.">
        <title>The Global Catalogue of Microorganisms (GCM) 10K type strain sequencing project: providing services to taxonomists for standard genome sequencing and annotation.</title>
        <authorList>
            <consortium name="The Broad Institute Genomics Platform"/>
            <consortium name="The Broad Institute Genome Sequencing Center for Infectious Disease"/>
            <person name="Wu L."/>
            <person name="Ma J."/>
        </authorList>
    </citation>
    <scope>NUCLEOTIDE SEQUENCE [LARGE SCALE GENOMIC DNA]</scope>
    <source>
        <strain evidence="9">JCM 10667</strain>
    </source>
</reference>
<dbReference type="EMBL" id="JACHMV010000001">
    <property type="protein sequence ID" value="MBB4771943.1"/>
    <property type="molecule type" value="Genomic_DNA"/>
</dbReference>
<evidence type="ECO:0000313" key="8">
    <source>
        <dbReference type="Proteomes" id="UP000549343"/>
    </source>
</evidence>
<feature type="domain" description="Tyr recombinase" evidence="4">
    <location>
        <begin position="248"/>
        <end position="479"/>
    </location>
</feature>
<dbReference type="Proteomes" id="UP001501427">
    <property type="component" value="Unassembled WGS sequence"/>
</dbReference>
<dbReference type="InterPro" id="IPR013762">
    <property type="entry name" value="Integrase-like_cat_sf"/>
</dbReference>
<dbReference type="GO" id="GO:0006310">
    <property type="term" value="P:DNA recombination"/>
    <property type="evidence" value="ECO:0007669"/>
    <property type="project" value="UniProtKB-KW"/>
</dbReference>
<reference evidence="7 8" key="3">
    <citation type="submission" date="2020-08" db="EMBL/GenBank/DDBJ databases">
        <title>Sequencing the genomes of 1000 actinobacteria strains.</title>
        <authorList>
            <person name="Klenk H.-P."/>
        </authorList>
    </citation>
    <scope>NUCLEOTIDE SEQUENCE [LARGE SCALE GENOMIC DNA]</scope>
    <source>
        <strain evidence="7 8">DSM 44772</strain>
    </source>
</reference>
<dbReference type="InterPro" id="IPR050090">
    <property type="entry name" value="Tyrosine_recombinase_XerCD"/>
</dbReference>
<reference evidence="6" key="4">
    <citation type="submission" date="2023-12" db="EMBL/GenBank/DDBJ databases">
        <authorList>
            <person name="Sun Q."/>
            <person name="Inoue M."/>
        </authorList>
    </citation>
    <scope>NUCLEOTIDE SEQUENCE</scope>
    <source>
        <strain evidence="6">JCM 10667</strain>
    </source>
</reference>